<reference evidence="4 5" key="1">
    <citation type="submission" date="2019-03" db="EMBL/GenBank/DDBJ databases">
        <authorList>
            <person name="Gaulin E."/>
            <person name="Dumas B."/>
        </authorList>
    </citation>
    <scope>NUCLEOTIDE SEQUENCE [LARGE SCALE GENOMIC DNA]</scope>
    <source>
        <strain evidence="4">CBS 568.67</strain>
    </source>
</reference>
<dbReference type="GO" id="GO:0034399">
    <property type="term" value="C:nuclear periphery"/>
    <property type="evidence" value="ECO:0007669"/>
    <property type="project" value="TreeGrafter"/>
</dbReference>
<dbReference type="OrthoDB" id="72274at2759"/>
<dbReference type="PANTHER" id="PTHR47808:SF2">
    <property type="entry name" value="LEM DOMAIN-CONTAINING PROTEIN 2"/>
    <property type="match status" value="1"/>
</dbReference>
<evidence type="ECO:0000256" key="2">
    <source>
        <dbReference type="SAM" id="Phobius"/>
    </source>
</evidence>
<evidence type="ECO:0000256" key="1">
    <source>
        <dbReference type="SAM" id="MobiDB-lite"/>
    </source>
</evidence>
<keyword evidence="2" id="KW-0812">Transmembrane</keyword>
<dbReference type="GO" id="GO:0005637">
    <property type="term" value="C:nuclear inner membrane"/>
    <property type="evidence" value="ECO:0007669"/>
    <property type="project" value="InterPro"/>
</dbReference>
<dbReference type="GO" id="GO:0003682">
    <property type="term" value="F:chromatin binding"/>
    <property type="evidence" value="ECO:0007669"/>
    <property type="project" value="InterPro"/>
</dbReference>
<dbReference type="PANTHER" id="PTHR47808">
    <property type="entry name" value="INNER NUCLEAR MEMBRANE PROTEIN HEH2-RELATED"/>
    <property type="match status" value="1"/>
</dbReference>
<organism evidence="4 5">
    <name type="scientific">Aphanomyces stellatus</name>
    <dbReference type="NCBI Taxonomy" id="120398"/>
    <lineage>
        <taxon>Eukaryota</taxon>
        <taxon>Sar</taxon>
        <taxon>Stramenopiles</taxon>
        <taxon>Oomycota</taxon>
        <taxon>Saprolegniomycetes</taxon>
        <taxon>Saprolegniales</taxon>
        <taxon>Verrucalvaceae</taxon>
        <taxon>Aphanomyces</taxon>
    </lineage>
</organism>
<keyword evidence="2" id="KW-0472">Membrane</keyword>
<dbReference type="InterPro" id="IPR044780">
    <property type="entry name" value="Heh2/Src1"/>
</dbReference>
<gene>
    <name evidence="4" type="primary">Aste57867_25116</name>
    <name evidence="3" type="ORF">As57867_025038</name>
    <name evidence="4" type="ORF">ASTE57867_25116</name>
</gene>
<reference evidence="3" key="2">
    <citation type="submission" date="2019-06" db="EMBL/GenBank/DDBJ databases">
        <title>Genomics analysis of Aphanomyces spp. identifies a new class of oomycete effector associated with host adaptation.</title>
        <authorList>
            <person name="Gaulin E."/>
        </authorList>
    </citation>
    <scope>NUCLEOTIDE SEQUENCE</scope>
    <source>
        <strain evidence="3">CBS 578.67</strain>
    </source>
</reference>
<dbReference type="AlphaFoldDB" id="A0A485LT66"/>
<name>A0A485LT66_9STRA</name>
<feature type="compositionally biased region" description="Low complexity" evidence="1">
    <location>
        <begin position="223"/>
        <end position="242"/>
    </location>
</feature>
<accession>A0A485LT66</accession>
<feature type="compositionally biased region" description="Basic and acidic residues" evidence="1">
    <location>
        <begin position="1"/>
        <end position="36"/>
    </location>
</feature>
<evidence type="ECO:0000313" key="3">
    <source>
        <dbReference type="EMBL" id="KAF0682817.1"/>
    </source>
</evidence>
<feature type="transmembrane region" description="Helical" evidence="2">
    <location>
        <begin position="313"/>
        <end position="338"/>
    </location>
</feature>
<evidence type="ECO:0000313" key="4">
    <source>
        <dbReference type="EMBL" id="VFU01747.1"/>
    </source>
</evidence>
<sequence length="627" mass="70556">MASALEDARKAAQEAQKKRTDDAISHRNTKHPEKIKQQPKLAAAKRKYKETQAAALQSPLKKIKPIANSPAKEPPLLRECVLCHLRDIDVRMRCVFCNKHLHQACTKPIAMGLGLDTFTGADVYCSFRCYYQDRGSSKDTPVRRFLLDDDDNVLASRQPPAAAESLVTPAKQPRRLPPSPLHQEATGLARASSFVEGDDIAHEILKHSGLKARRPPPLSDILPPRGRGARPASPTATIPSTPLYSSTPERRTLFETPEVVGSSIENDVRHSAYVKKHTVTETSPLIEDDNRYFDYFNPPRFVAKRRVHTRRGWCHWLLLAAAAIALLVASFALTAHFIESMPLCDTDAAPDAPDAVLCRPCPAHGICFHGELRSCKAPFLKIDHECVEPETIKRDAELIVKLLQRHLTRHVSQALCMNASMGTDHQVVVSLSDMRAYILNQANWQSVVPEAFDVAFTKALAAIQATQPSYYFTREGNVVLNRDHVSALCRLQLHVLEHGMVYGTAVALALATWLMVTWQRHRQANALELQRLIQLVYRTLREPSNNLVDGAVTHLRQTLGVTSDAMWRRVVDTMHRDMRVRERHIMYVVTEANKCWCGTSHDRLLEWIGTRRDDRNILHGQPVELVE</sequence>
<evidence type="ECO:0000313" key="5">
    <source>
        <dbReference type="Proteomes" id="UP000332933"/>
    </source>
</evidence>
<dbReference type="EMBL" id="CAADRA010007509">
    <property type="protein sequence ID" value="VFU01747.1"/>
    <property type="molecule type" value="Genomic_DNA"/>
</dbReference>
<dbReference type="GO" id="GO:0071763">
    <property type="term" value="P:nuclear membrane organization"/>
    <property type="evidence" value="ECO:0007669"/>
    <property type="project" value="TreeGrafter"/>
</dbReference>
<keyword evidence="2" id="KW-1133">Transmembrane helix</keyword>
<dbReference type="Proteomes" id="UP000332933">
    <property type="component" value="Unassembled WGS sequence"/>
</dbReference>
<dbReference type="GO" id="GO:0005783">
    <property type="term" value="C:endoplasmic reticulum"/>
    <property type="evidence" value="ECO:0007669"/>
    <property type="project" value="TreeGrafter"/>
</dbReference>
<feature type="region of interest" description="Disordered" evidence="1">
    <location>
        <begin position="159"/>
        <end position="183"/>
    </location>
</feature>
<keyword evidence="5" id="KW-1185">Reference proteome</keyword>
<feature type="region of interest" description="Disordered" evidence="1">
    <location>
        <begin position="206"/>
        <end position="246"/>
    </location>
</feature>
<dbReference type="EMBL" id="VJMH01007483">
    <property type="protein sequence ID" value="KAF0682817.1"/>
    <property type="molecule type" value="Genomic_DNA"/>
</dbReference>
<protein>
    <submittedName>
        <fullName evidence="4">Aste57867_25116 protein</fullName>
    </submittedName>
</protein>
<proteinExistence type="predicted"/>
<feature type="region of interest" description="Disordered" evidence="1">
    <location>
        <begin position="1"/>
        <end position="44"/>
    </location>
</feature>